<evidence type="ECO:0000256" key="1">
    <source>
        <dbReference type="SAM" id="MobiDB-lite"/>
    </source>
</evidence>
<gene>
    <name evidence="2" type="ORF">O181_044643</name>
</gene>
<proteinExistence type="predicted"/>
<organism evidence="2 3">
    <name type="scientific">Austropuccinia psidii MF-1</name>
    <dbReference type="NCBI Taxonomy" id="1389203"/>
    <lineage>
        <taxon>Eukaryota</taxon>
        <taxon>Fungi</taxon>
        <taxon>Dikarya</taxon>
        <taxon>Basidiomycota</taxon>
        <taxon>Pucciniomycotina</taxon>
        <taxon>Pucciniomycetes</taxon>
        <taxon>Pucciniales</taxon>
        <taxon>Sphaerophragmiaceae</taxon>
        <taxon>Austropuccinia</taxon>
    </lineage>
</organism>
<protein>
    <submittedName>
        <fullName evidence="2">Uncharacterized protein</fullName>
    </submittedName>
</protein>
<sequence length="84" mass="9964">MEGNEIVKDIVRDFAKGQEELNQKLMEKHVVKQKPEEEGKPTEKRSEKKPTSIEHFEDWSNWKPPTISSANYQFVTHIRLRQTK</sequence>
<dbReference type="EMBL" id="AVOT02018223">
    <property type="protein sequence ID" value="MBW0504928.1"/>
    <property type="molecule type" value="Genomic_DNA"/>
</dbReference>
<dbReference type="Proteomes" id="UP000765509">
    <property type="component" value="Unassembled WGS sequence"/>
</dbReference>
<dbReference type="AlphaFoldDB" id="A0A9Q3DQG4"/>
<evidence type="ECO:0000313" key="2">
    <source>
        <dbReference type="EMBL" id="MBW0504928.1"/>
    </source>
</evidence>
<keyword evidence="3" id="KW-1185">Reference proteome</keyword>
<comment type="caution">
    <text evidence="2">The sequence shown here is derived from an EMBL/GenBank/DDBJ whole genome shotgun (WGS) entry which is preliminary data.</text>
</comment>
<feature type="region of interest" description="Disordered" evidence="1">
    <location>
        <begin position="27"/>
        <end position="60"/>
    </location>
</feature>
<accession>A0A9Q3DQG4</accession>
<evidence type="ECO:0000313" key="3">
    <source>
        <dbReference type="Proteomes" id="UP000765509"/>
    </source>
</evidence>
<name>A0A9Q3DQG4_9BASI</name>
<reference evidence="2" key="1">
    <citation type="submission" date="2021-03" db="EMBL/GenBank/DDBJ databases">
        <title>Draft genome sequence of rust myrtle Austropuccinia psidii MF-1, a brazilian biotype.</title>
        <authorList>
            <person name="Quecine M.C."/>
            <person name="Pachon D.M.R."/>
            <person name="Bonatelli M.L."/>
            <person name="Correr F.H."/>
            <person name="Franceschini L.M."/>
            <person name="Leite T.F."/>
            <person name="Margarido G.R.A."/>
            <person name="Almeida C.A."/>
            <person name="Ferrarezi J.A."/>
            <person name="Labate C.A."/>
        </authorList>
    </citation>
    <scope>NUCLEOTIDE SEQUENCE</scope>
    <source>
        <strain evidence="2">MF-1</strain>
    </source>
</reference>